<name>A0A9D1QP97_9LACO</name>
<dbReference type="AlphaFoldDB" id="A0A9D1QP97"/>
<gene>
    <name evidence="3" type="ORF">H9876_03885</name>
</gene>
<dbReference type="InterPro" id="IPR048375">
    <property type="entry name" value="YtxK-like_N"/>
</dbReference>
<evidence type="ECO:0000313" key="3">
    <source>
        <dbReference type="EMBL" id="HIW70503.1"/>
    </source>
</evidence>
<evidence type="ECO:0000256" key="1">
    <source>
        <dbReference type="SAM" id="Coils"/>
    </source>
</evidence>
<dbReference type="InterPro" id="IPR029063">
    <property type="entry name" value="SAM-dependent_MTases_sf"/>
</dbReference>
<dbReference type="GO" id="GO:0032259">
    <property type="term" value="P:methylation"/>
    <property type="evidence" value="ECO:0007669"/>
    <property type="project" value="UniProtKB-KW"/>
</dbReference>
<dbReference type="Gene3D" id="3.40.50.150">
    <property type="entry name" value="Vaccinia Virus protein VP39"/>
    <property type="match status" value="1"/>
</dbReference>
<evidence type="ECO:0000259" key="2">
    <source>
        <dbReference type="Pfam" id="PF21106"/>
    </source>
</evidence>
<feature type="domain" description="YtxK-like N-terminal helical" evidence="2">
    <location>
        <begin position="8"/>
        <end position="86"/>
    </location>
</feature>
<dbReference type="Pfam" id="PF21106">
    <property type="entry name" value="YtxK_like"/>
    <property type="match status" value="1"/>
</dbReference>
<evidence type="ECO:0000313" key="4">
    <source>
        <dbReference type="Proteomes" id="UP000886878"/>
    </source>
</evidence>
<keyword evidence="3" id="KW-0489">Methyltransferase</keyword>
<dbReference type="SUPFAM" id="SSF53335">
    <property type="entry name" value="S-adenosyl-L-methionine-dependent methyltransferases"/>
    <property type="match status" value="1"/>
</dbReference>
<feature type="non-terminal residue" evidence="3">
    <location>
        <position position="150"/>
    </location>
</feature>
<comment type="caution">
    <text evidence="3">The sequence shown here is derived from an EMBL/GenBank/DDBJ whole genome shotgun (WGS) entry which is preliminary data.</text>
</comment>
<sequence>MAQQTPQQLFQLFDQGTEILQSALRSSYLDAMLENIENVIDNEVQVEDEVPDPATVKKLQEIYQQLDIANADAEALRQLVQLSFLKVIRKDAIQANHQMTPDTIGFLMAFLIEKVTKINRSYSIFDPAVGTANLLTTVINQLQKASKEPI</sequence>
<protein>
    <submittedName>
        <fullName evidence="3">Class I SAM-dependent methyltransferase</fullName>
    </submittedName>
</protein>
<keyword evidence="1" id="KW-0175">Coiled coil</keyword>
<dbReference type="EMBL" id="DXGK01000078">
    <property type="protein sequence ID" value="HIW70503.1"/>
    <property type="molecule type" value="Genomic_DNA"/>
</dbReference>
<organism evidence="3 4">
    <name type="scientific">Candidatus Limosilactobacillus merdipullorum</name>
    <dbReference type="NCBI Taxonomy" id="2838653"/>
    <lineage>
        <taxon>Bacteria</taxon>
        <taxon>Bacillati</taxon>
        <taxon>Bacillota</taxon>
        <taxon>Bacilli</taxon>
        <taxon>Lactobacillales</taxon>
        <taxon>Lactobacillaceae</taxon>
        <taxon>Limosilactobacillus</taxon>
    </lineage>
</organism>
<dbReference type="Gene3D" id="1.10.150.470">
    <property type="match status" value="1"/>
</dbReference>
<proteinExistence type="predicted"/>
<feature type="coiled-coil region" evidence="1">
    <location>
        <begin position="29"/>
        <end position="79"/>
    </location>
</feature>
<accession>A0A9D1QP97</accession>
<dbReference type="GO" id="GO:0008168">
    <property type="term" value="F:methyltransferase activity"/>
    <property type="evidence" value="ECO:0007669"/>
    <property type="project" value="UniProtKB-KW"/>
</dbReference>
<keyword evidence="3" id="KW-0808">Transferase</keyword>
<dbReference type="Proteomes" id="UP000886878">
    <property type="component" value="Unassembled WGS sequence"/>
</dbReference>
<reference evidence="3" key="1">
    <citation type="journal article" date="2021" name="PeerJ">
        <title>Extensive microbial diversity within the chicken gut microbiome revealed by metagenomics and culture.</title>
        <authorList>
            <person name="Gilroy R."/>
            <person name="Ravi A."/>
            <person name="Getino M."/>
            <person name="Pursley I."/>
            <person name="Horton D.L."/>
            <person name="Alikhan N.F."/>
            <person name="Baker D."/>
            <person name="Gharbi K."/>
            <person name="Hall N."/>
            <person name="Watson M."/>
            <person name="Adriaenssens E.M."/>
            <person name="Foster-Nyarko E."/>
            <person name="Jarju S."/>
            <person name="Secka A."/>
            <person name="Antonio M."/>
            <person name="Oren A."/>
            <person name="Chaudhuri R.R."/>
            <person name="La Ragione R."/>
            <person name="Hildebrand F."/>
            <person name="Pallen M.J."/>
        </authorList>
    </citation>
    <scope>NUCLEOTIDE SEQUENCE</scope>
    <source>
        <strain evidence="3">ChiHejej3B27-2180</strain>
    </source>
</reference>
<reference evidence="3" key="2">
    <citation type="submission" date="2021-04" db="EMBL/GenBank/DDBJ databases">
        <authorList>
            <person name="Gilroy R."/>
        </authorList>
    </citation>
    <scope>NUCLEOTIDE SEQUENCE</scope>
    <source>
        <strain evidence="3">ChiHejej3B27-2180</strain>
    </source>
</reference>